<keyword evidence="4" id="KW-1003">Cell membrane</keyword>
<dbReference type="GO" id="GO:0055085">
    <property type="term" value="P:transmembrane transport"/>
    <property type="evidence" value="ECO:0007669"/>
    <property type="project" value="InterPro"/>
</dbReference>
<dbReference type="Gene3D" id="1.20.1530.20">
    <property type="match status" value="1"/>
</dbReference>
<dbReference type="InterPro" id="IPR038770">
    <property type="entry name" value="Na+/solute_symporter_sf"/>
</dbReference>
<accession>A0A9D9EXT4</accession>
<evidence type="ECO:0000256" key="4">
    <source>
        <dbReference type="ARBA" id="ARBA00022475"/>
    </source>
</evidence>
<dbReference type="GO" id="GO:0005886">
    <property type="term" value="C:plasma membrane"/>
    <property type="evidence" value="ECO:0007669"/>
    <property type="project" value="UniProtKB-SubCell"/>
</dbReference>
<dbReference type="PANTHER" id="PTHR36838">
    <property type="entry name" value="AUXIN EFFLUX CARRIER FAMILY PROTEIN"/>
    <property type="match status" value="1"/>
</dbReference>
<reference evidence="9" key="2">
    <citation type="journal article" date="2021" name="PeerJ">
        <title>Extensive microbial diversity within the chicken gut microbiome revealed by metagenomics and culture.</title>
        <authorList>
            <person name="Gilroy R."/>
            <person name="Ravi A."/>
            <person name="Getino M."/>
            <person name="Pursley I."/>
            <person name="Horton D.L."/>
            <person name="Alikhan N.F."/>
            <person name="Baker D."/>
            <person name="Gharbi K."/>
            <person name="Hall N."/>
            <person name="Watson M."/>
            <person name="Adriaenssens E.M."/>
            <person name="Foster-Nyarko E."/>
            <person name="Jarju S."/>
            <person name="Secka A."/>
            <person name="Antonio M."/>
            <person name="Oren A."/>
            <person name="Chaudhuri R.R."/>
            <person name="La Ragione R."/>
            <person name="Hildebrand F."/>
            <person name="Pallen M.J."/>
        </authorList>
    </citation>
    <scope>NUCLEOTIDE SEQUENCE</scope>
    <source>
        <strain evidence="9">B1-20833</strain>
    </source>
</reference>
<comment type="caution">
    <text evidence="9">The sequence shown here is derived from an EMBL/GenBank/DDBJ whole genome shotgun (WGS) entry which is preliminary data.</text>
</comment>
<evidence type="ECO:0000256" key="7">
    <source>
        <dbReference type="ARBA" id="ARBA00023136"/>
    </source>
</evidence>
<evidence type="ECO:0000256" key="8">
    <source>
        <dbReference type="SAM" id="Phobius"/>
    </source>
</evidence>
<dbReference type="InterPro" id="IPR004776">
    <property type="entry name" value="Mem_transp_PIN-like"/>
</dbReference>
<comment type="similarity">
    <text evidence="2">Belongs to the auxin efflux carrier (TC 2.A.69) family.</text>
</comment>
<feature type="transmembrane region" description="Helical" evidence="8">
    <location>
        <begin position="62"/>
        <end position="84"/>
    </location>
</feature>
<comment type="subcellular location">
    <subcellularLocation>
        <location evidence="1">Cell membrane</location>
        <topology evidence="1">Multi-pass membrane protein</topology>
    </subcellularLocation>
</comment>
<dbReference type="Proteomes" id="UP000823661">
    <property type="component" value="Unassembled WGS sequence"/>
</dbReference>
<keyword evidence="6 8" id="KW-1133">Transmembrane helix</keyword>
<feature type="transmembrane region" description="Helical" evidence="8">
    <location>
        <begin position="185"/>
        <end position="210"/>
    </location>
</feature>
<evidence type="ECO:0000256" key="6">
    <source>
        <dbReference type="ARBA" id="ARBA00022989"/>
    </source>
</evidence>
<name>A0A9D9EXT4_9BACT</name>
<dbReference type="Pfam" id="PF03547">
    <property type="entry name" value="Mem_trans"/>
    <property type="match status" value="2"/>
</dbReference>
<evidence type="ECO:0000313" key="10">
    <source>
        <dbReference type="Proteomes" id="UP000823661"/>
    </source>
</evidence>
<feature type="transmembrane region" description="Helical" evidence="8">
    <location>
        <begin position="160"/>
        <end position="179"/>
    </location>
</feature>
<proteinExistence type="inferred from homology"/>
<keyword evidence="3" id="KW-0813">Transport</keyword>
<evidence type="ECO:0000256" key="3">
    <source>
        <dbReference type="ARBA" id="ARBA00022448"/>
    </source>
</evidence>
<feature type="transmembrane region" description="Helical" evidence="8">
    <location>
        <begin position="36"/>
        <end position="56"/>
    </location>
</feature>
<dbReference type="EMBL" id="JADIMI010000028">
    <property type="protein sequence ID" value="MBO8451884.1"/>
    <property type="molecule type" value="Genomic_DNA"/>
</dbReference>
<evidence type="ECO:0000256" key="1">
    <source>
        <dbReference type="ARBA" id="ARBA00004651"/>
    </source>
</evidence>
<feature type="transmembrane region" description="Helical" evidence="8">
    <location>
        <begin position="6"/>
        <end position="24"/>
    </location>
</feature>
<feature type="transmembrane region" description="Helical" evidence="8">
    <location>
        <begin position="284"/>
        <end position="302"/>
    </location>
</feature>
<keyword evidence="7 8" id="KW-0472">Membrane</keyword>
<reference evidence="9" key="1">
    <citation type="submission" date="2020-10" db="EMBL/GenBank/DDBJ databases">
        <authorList>
            <person name="Gilroy R."/>
        </authorList>
    </citation>
    <scope>NUCLEOTIDE SEQUENCE</scope>
    <source>
        <strain evidence="9">B1-20833</strain>
    </source>
</reference>
<gene>
    <name evidence="9" type="ORF">IAC06_03240</name>
</gene>
<evidence type="ECO:0000313" key="9">
    <source>
        <dbReference type="EMBL" id="MBO8451884.1"/>
    </source>
</evidence>
<feature type="transmembrane region" description="Helical" evidence="8">
    <location>
        <begin position="96"/>
        <end position="116"/>
    </location>
</feature>
<evidence type="ECO:0000256" key="2">
    <source>
        <dbReference type="ARBA" id="ARBA00010145"/>
    </source>
</evidence>
<feature type="transmembrane region" description="Helical" evidence="8">
    <location>
        <begin position="222"/>
        <end position="240"/>
    </location>
</feature>
<protein>
    <submittedName>
        <fullName evidence="9">AEC family transporter</fullName>
    </submittedName>
</protein>
<organism evidence="9 10">
    <name type="scientific">Candidatus Cryptobacteroides intestinavium</name>
    <dbReference type="NCBI Taxonomy" id="2840766"/>
    <lineage>
        <taxon>Bacteria</taxon>
        <taxon>Pseudomonadati</taxon>
        <taxon>Bacteroidota</taxon>
        <taxon>Bacteroidia</taxon>
        <taxon>Bacteroidales</taxon>
        <taxon>Candidatus Cryptobacteroides</taxon>
    </lineage>
</organism>
<dbReference type="AlphaFoldDB" id="A0A9D9EXT4"/>
<feature type="transmembrane region" description="Helical" evidence="8">
    <location>
        <begin position="252"/>
        <end position="272"/>
    </location>
</feature>
<feature type="transmembrane region" description="Helical" evidence="8">
    <location>
        <begin position="122"/>
        <end position="139"/>
    </location>
</feature>
<sequence>MLSIITQMAALFILILVGFGAARLKMIDGRFSQQLSVFVINISSPCLILASVLGDVSPDKGLILPVLAIGCITYAFFVAVAMLLSRLLSKDRDMQGIYGFMLTFGNVGFIGYPIVASIFGKYAIFYASLLNIPFTLLAFSLGRKMIQGGPGGLKLEWKTLVSPAMIACYLSVLIVVFDIKGLPDIIVTPVTLLGNITVPAALLIIGTSMAQMKLTQIFTGRLVWLVSALRLLVLPVVIYYMTRLMGFSDDILGINTVLAAMPVGTYGAMFCLQYGKDETVMVQGILISTLLSIISIPLITQIL</sequence>
<keyword evidence="5 8" id="KW-0812">Transmembrane</keyword>
<dbReference type="PANTHER" id="PTHR36838:SF1">
    <property type="entry name" value="SLR1864 PROTEIN"/>
    <property type="match status" value="1"/>
</dbReference>
<evidence type="ECO:0000256" key="5">
    <source>
        <dbReference type="ARBA" id="ARBA00022692"/>
    </source>
</evidence>